<dbReference type="EMBL" id="QGNW01001202">
    <property type="protein sequence ID" value="RVW50379.1"/>
    <property type="molecule type" value="Genomic_DNA"/>
</dbReference>
<evidence type="ECO:0000256" key="7">
    <source>
        <dbReference type="ARBA" id="ARBA00022989"/>
    </source>
</evidence>
<feature type="transmembrane region" description="Helical" evidence="11">
    <location>
        <begin position="123"/>
        <end position="144"/>
    </location>
</feature>
<keyword evidence="7 11" id="KW-1133">Transmembrane helix</keyword>
<feature type="transmembrane region" description="Helical" evidence="11">
    <location>
        <begin position="210"/>
        <end position="230"/>
    </location>
</feature>
<evidence type="ECO:0000313" key="13">
    <source>
        <dbReference type="Proteomes" id="UP000288805"/>
    </source>
</evidence>
<keyword evidence="9 11" id="KW-0472">Membrane</keyword>
<comment type="function">
    <text evidence="10">Slow, weak voltage-dependent S-type anion efflux channel involved in maintenance of anion homeostasis.</text>
</comment>
<reference evidence="12 13" key="1">
    <citation type="journal article" date="2018" name="PLoS Genet.">
        <title>Population sequencing reveals clonal diversity and ancestral inbreeding in the grapevine cultivar Chardonnay.</title>
        <authorList>
            <person name="Roach M.J."/>
            <person name="Johnson D.L."/>
            <person name="Bohlmann J."/>
            <person name="van Vuuren H.J."/>
            <person name="Jones S.J."/>
            <person name="Pretorius I.S."/>
            <person name="Schmidt S.A."/>
            <person name="Borneman A.R."/>
        </authorList>
    </citation>
    <scope>NUCLEOTIDE SEQUENCE [LARGE SCALE GENOMIC DNA]</scope>
    <source>
        <strain evidence="13">cv. Chardonnay</strain>
        <tissue evidence="12">Leaf</tissue>
    </source>
</reference>
<dbReference type="CDD" id="cd09323">
    <property type="entry name" value="TDT_SLAC1_like"/>
    <property type="match status" value="1"/>
</dbReference>
<feature type="transmembrane region" description="Helical" evidence="11">
    <location>
        <begin position="274"/>
        <end position="292"/>
    </location>
</feature>
<name>A0A438ERL1_VITVI</name>
<evidence type="ECO:0000256" key="11">
    <source>
        <dbReference type="SAM" id="Phobius"/>
    </source>
</evidence>
<comment type="subunit">
    <text evidence="3">Homotrimer.</text>
</comment>
<dbReference type="Pfam" id="PF03595">
    <property type="entry name" value="SLAC1"/>
    <property type="match status" value="1"/>
</dbReference>
<evidence type="ECO:0000256" key="3">
    <source>
        <dbReference type="ARBA" id="ARBA00011233"/>
    </source>
</evidence>
<accession>A0A438ERL1</accession>
<evidence type="ECO:0000256" key="8">
    <source>
        <dbReference type="ARBA" id="ARBA00023065"/>
    </source>
</evidence>
<evidence type="ECO:0000256" key="6">
    <source>
        <dbReference type="ARBA" id="ARBA00022692"/>
    </source>
</evidence>
<evidence type="ECO:0000313" key="12">
    <source>
        <dbReference type="EMBL" id="RVW50379.1"/>
    </source>
</evidence>
<proteinExistence type="inferred from homology"/>
<evidence type="ECO:0000256" key="9">
    <source>
        <dbReference type="ARBA" id="ARBA00023136"/>
    </source>
</evidence>
<comment type="subcellular location">
    <subcellularLocation>
        <location evidence="1">Cell membrane</location>
        <topology evidence="1">Multi-pass membrane protein</topology>
    </subcellularLocation>
</comment>
<evidence type="ECO:0000256" key="5">
    <source>
        <dbReference type="ARBA" id="ARBA00022475"/>
    </source>
</evidence>
<feature type="transmembrane region" description="Helical" evidence="11">
    <location>
        <begin position="242"/>
        <end position="262"/>
    </location>
</feature>
<gene>
    <name evidence="12" type="primary">SLAH1_6</name>
    <name evidence="12" type="ORF">CK203_086391</name>
</gene>
<protein>
    <submittedName>
        <fullName evidence="12">S-type anion channel SLAH1</fullName>
    </submittedName>
</protein>
<evidence type="ECO:0000256" key="10">
    <source>
        <dbReference type="ARBA" id="ARBA00054248"/>
    </source>
</evidence>
<sequence>MASTQSEIEIVVDASPVAAQEHRRLFIIVAKRSISSVLTRFHAGYFRISLSLGGQTLLWKTLIDPSHGSNPPWRLLQTLPPLGFILLWSLALFTNVLLSLLYISRCFFRFRMVEAEFLHHVGVNYFFAPWISWFLLLQSAPFVAPNTVSYLVLWWVFAVPVVTLDVKIYGQWFTKGKQFLTLVANPTSQLSVIGNLVGARAAAQMGWKESAVCLFSLGMVHYLVLFVTLYQRLPGGDRLPATLRPVFSLFVAAPSMASLAWESIAGRFDTASKMLLFLSLFLFASLVMLTGLKIRIKKATLFESILILGLTYFPGSKQLCRPTLFKKSMRRFSIAWWAYSFPVTILALAATDYAEEVKTGIARGLMLLLTALSVLIFMSLTLLTAFNSRMLLPDDDPIVCLSVHLPITK</sequence>
<keyword evidence="8" id="KW-0406">Ion transport</keyword>
<dbReference type="FunFam" id="1.50.10.150:FF:000003">
    <property type="entry name" value="S-type anion channel SLAH1"/>
    <property type="match status" value="1"/>
</dbReference>
<dbReference type="GO" id="GO:0006873">
    <property type="term" value="P:intracellular monoatomic ion homeostasis"/>
    <property type="evidence" value="ECO:0007669"/>
    <property type="project" value="InterPro"/>
</dbReference>
<dbReference type="InterPro" id="IPR004695">
    <property type="entry name" value="SLAC1/Mae1/Ssu1/TehA"/>
</dbReference>
<feature type="transmembrane region" description="Helical" evidence="11">
    <location>
        <begin position="360"/>
        <end position="383"/>
    </location>
</feature>
<dbReference type="PANTHER" id="PTHR31269">
    <property type="entry name" value="S-TYPE ANION CHANNEL SLAH3"/>
    <property type="match status" value="1"/>
</dbReference>
<dbReference type="InterPro" id="IPR030183">
    <property type="entry name" value="SLAC/SLAH"/>
</dbReference>
<feature type="transmembrane region" description="Helical" evidence="11">
    <location>
        <begin position="150"/>
        <end position="170"/>
    </location>
</feature>
<keyword evidence="6 11" id="KW-0812">Transmembrane</keyword>
<comment type="similarity">
    <text evidence="2">Belongs to the SLAC1 S-type anion channel family.</text>
</comment>
<dbReference type="GO" id="GO:0005886">
    <property type="term" value="C:plasma membrane"/>
    <property type="evidence" value="ECO:0007669"/>
    <property type="project" value="UniProtKB-SubCell"/>
</dbReference>
<dbReference type="Proteomes" id="UP000288805">
    <property type="component" value="Unassembled WGS sequence"/>
</dbReference>
<dbReference type="PANTHER" id="PTHR31269:SF22">
    <property type="entry name" value="OS01G0247700 PROTEIN"/>
    <property type="match status" value="1"/>
</dbReference>
<evidence type="ECO:0000256" key="1">
    <source>
        <dbReference type="ARBA" id="ARBA00004651"/>
    </source>
</evidence>
<evidence type="ECO:0000256" key="2">
    <source>
        <dbReference type="ARBA" id="ARBA00007808"/>
    </source>
</evidence>
<feature type="transmembrane region" description="Helical" evidence="11">
    <location>
        <begin position="82"/>
        <end position="103"/>
    </location>
</feature>
<keyword evidence="5" id="KW-1003">Cell membrane</keyword>
<feature type="transmembrane region" description="Helical" evidence="11">
    <location>
        <begin position="336"/>
        <end position="354"/>
    </location>
</feature>
<keyword evidence="4" id="KW-0813">Transport</keyword>
<dbReference type="InterPro" id="IPR038665">
    <property type="entry name" value="Voltage-dep_anion_channel_sf"/>
</dbReference>
<dbReference type="AlphaFoldDB" id="A0A438ERL1"/>
<dbReference type="Gene3D" id="1.50.10.150">
    <property type="entry name" value="Voltage-dependent anion channel"/>
    <property type="match status" value="1"/>
</dbReference>
<comment type="caution">
    <text evidence="12">The sequence shown here is derived from an EMBL/GenBank/DDBJ whole genome shotgun (WGS) entry which is preliminary data.</text>
</comment>
<organism evidence="12 13">
    <name type="scientific">Vitis vinifera</name>
    <name type="common">Grape</name>
    <dbReference type="NCBI Taxonomy" id="29760"/>
    <lineage>
        <taxon>Eukaryota</taxon>
        <taxon>Viridiplantae</taxon>
        <taxon>Streptophyta</taxon>
        <taxon>Embryophyta</taxon>
        <taxon>Tracheophyta</taxon>
        <taxon>Spermatophyta</taxon>
        <taxon>Magnoliopsida</taxon>
        <taxon>eudicotyledons</taxon>
        <taxon>Gunneridae</taxon>
        <taxon>Pentapetalae</taxon>
        <taxon>rosids</taxon>
        <taxon>Vitales</taxon>
        <taxon>Vitaceae</taxon>
        <taxon>Viteae</taxon>
        <taxon>Vitis</taxon>
    </lineage>
</organism>
<evidence type="ECO:0000256" key="4">
    <source>
        <dbReference type="ARBA" id="ARBA00022448"/>
    </source>
</evidence>
<dbReference type="GO" id="GO:0008308">
    <property type="term" value="F:voltage-gated monoatomic anion channel activity"/>
    <property type="evidence" value="ECO:0007669"/>
    <property type="project" value="InterPro"/>
</dbReference>